<organism evidence="2 3">
    <name type="scientific">Janthinobacterium violaceinigrum</name>
    <dbReference type="NCBI Taxonomy" id="2654252"/>
    <lineage>
        <taxon>Bacteria</taxon>
        <taxon>Pseudomonadati</taxon>
        <taxon>Pseudomonadota</taxon>
        <taxon>Betaproteobacteria</taxon>
        <taxon>Burkholderiales</taxon>
        <taxon>Oxalobacteraceae</taxon>
        <taxon>Janthinobacterium</taxon>
    </lineage>
</organism>
<evidence type="ECO:0000256" key="1">
    <source>
        <dbReference type="SAM" id="SignalP"/>
    </source>
</evidence>
<dbReference type="PROSITE" id="PS51257">
    <property type="entry name" value="PROKAR_LIPOPROTEIN"/>
    <property type="match status" value="1"/>
</dbReference>
<protein>
    <recommendedName>
        <fullName evidence="4">Lipoprotein</fullName>
    </recommendedName>
</protein>
<dbReference type="AlphaFoldDB" id="A0A6I1I348"/>
<reference evidence="2 3" key="1">
    <citation type="submission" date="2019-10" db="EMBL/GenBank/DDBJ databases">
        <title>Three novel species isolated from a subtropical stream in China.</title>
        <authorList>
            <person name="Lu H."/>
        </authorList>
    </citation>
    <scope>NUCLEOTIDE SEQUENCE [LARGE SCALE GENOMIC DNA]</scope>
    <source>
        <strain evidence="2 3">FT13W</strain>
    </source>
</reference>
<evidence type="ECO:0008006" key="4">
    <source>
        <dbReference type="Google" id="ProtNLM"/>
    </source>
</evidence>
<sequence length="201" mass="20040">MKNLYLRSMLAAACAATLAACGGSGGNLYLQGAVSGLAKDGLILLNNGESLPVPAGQSSFVFTKLVNTDDRYDITIAQQPKGAVCSIANGAGKASSYSVTTAVVTCKTNSYPLSAAITGLTADGLTLAIGNLSTSPLKGSTAYTFPAIDDGIAYNISISTYPAGQTCKFAASANTSADGRVVNGTMGSAATTGTALNCTAL</sequence>
<proteinExistence type="predicted"/>
<name>A0A6I1I348_9BURK</name>
<dbReference type="Proteomes" id="UP000468717">
    <property type="component" value="Unassembled WGS sequence"/>
</dbReference>
<feature type="signal peptide" evidence="1">
    <location>
        <begin position="1"/>
        <end position="19"/>
    </location>
</feature>
<comment type="caution">
    <text evidence="2">The sequence shown here is derived from an EMBL/GenBank/DDBJ whole genome shotgun (WGS) entry which is preliminary data.</text>
</comment>
<evidence type="ECO:0000313" key="3">
    <source>
        <dbReference type="Proteomes" id="UP000468717"/>
    </source>
</evidence>
<keyword evidence="1" id="KW-0732">Signal</keyword>
<dbReference type="EMBL" id="WFLI01000007">
    <property type="protein sequence ID" value="KAB8065364.1"/>
    <property type="molecule type" value="Genomic_DNA"/>
</dbReference>
<feature type="chain" id="PRO_5026067093" description="Lipoprotein" evidence="1">
    <location>
        <begin position="20"/>
        <end position="201"/>
    </location>
</feature>
<keyword evidence="3" id="KW-1185">Reference proteome</keyword>
<dbReference type="RefSeq" id="WP_152282133.1">
    <property type="nucleotide sequence ID" value="NZ_WFLI01000007.1"/>
</dbReference>
<evidence type="ECO:0000313" key="2">
    <source>
        <dbReference type="EMBL" id="KAB8065364.1"/>
    </source>
</evidence>
<gene>
    <name evidence="2" type="ORF">GCN75_08300</name>
</gene>
<accession>A0A6I1I348</accession>